<evidence type="ECO:0000256" key="5">
    <source>
        <dbReference type="SAM" id="MobiDB-lite"/>
    </source>
</evidence>
<dbReference type="AlphaFoldDB" id="A0A5J5F5Q6"/>
<name>A0A5J5F5Q6_9PEZI</name>
<feature type="signal peptide" evidence="7">
    <location>
        <begin position="1"/>
        <end position="17"/>
    </location>
</feature>
<keyword evidence="3 6" id="KW-1133">Transmembrane helix</keyword>
<dbReference type="InterPro" id="IPR003689">
    <property type="entry name" value="ZIP"/>
</dbReference>
<dbReference type="InParanoid" id="A0A5J5F5Q6"/>
<feature type="transmembrane region" description="Helical" evidence="6">
    <location>
        <begin position="369"/>
        <end position="389"/>
    </location>
</feature>
<feature type="region of interest" description="Disordered" evidence="5">
    <location>
        <begin position="98"/>
        <end position="120"/>
    </location>
</feature>
<organism evidence="8 9">
    <name type="scientific">Sphaerosporella brunnea</name>
    <dbReference type="NCBI Taxonomy" id="1250544"/>
    <lineage>
        <taxon>Eukaryota</taxon>
        <taxon>Fungi</taxon>
        <taxon>Dikarya</taxon>
        <taxon>Ascomycota</taxon>
        <taxon>Pezizomycotina</taxon>
        <taxon>Pezizomycetes</taxon>
        <taxon>Pezizales</taxon>
        <taxon>Pyronemataceae</taxon>
        <taxon>Sphaerosporella</taxon>
    </lineage>
</organism>
<evidence type="ECO:0000256" key="4">
    <source>
        <dbReference type="ARBA" id="ARBA00023136"/>
    </source>
</evidence>
<gene>
    <name evidence="8" type="ORF">FN846DRAFT_935078</name>
</gene>
<dbReference type="Pfam" id="PF02535">
    <property type="entry name" value="Zip"/>
    <property type="match status" value="1"/>
</dbReference>
<feature type="compositionally biased region" description="Basic and acidic residues" evidence="5">
    <location>
        <begin position="107"/>
        <end position="120"/>
    </location>
</feature>
<dbReference type="PANTHER" id="PTHR11040:SF44">
    <property type="entry name" value="PROTEIN ZNTC-RELATED"/>
    <property type="match status" value="1"/>
</dbReference>
<feature type="transmembrane region" description="Helical" evidence="6">
    <location>
        <begin position="437"/>
        <end position="459"/>
    </location>
</feature>
<evidence type="ECO:0000313" key="8">
    <source>
        <dbReference type="EMBL" id="KAA8911648.1"/>
    </source>
</evidence>
<reference evidence="8 9" key="1">
    <citation type="submission" date="2019-09" db="EMBL/GenBank/DDBJ databases">
        <title>Draft genome of the ectomycorrhizal ascomycete Sphaerosporella brunnea.</title>
        <authorList>
            <consortium name="DOE Joint Genome Institute"/>
            <person name="Benucci G.M."/>
            <person name="Marozzi G."/>
            <person name="Antonielli L."/>
            <person name="Sanchez S."/>
            <person name="Marco P."/>
            <person name="Wang X."/>
            <person name="Falini L.B."/>
            <person name="Barry K."/>
            <person name="Haridas S."/>
            <person name="Lipzen A."/>
            <person name="Labutti K."/>
            <person name="Grigoriev I.V."/>
            <person name="Murat C."/>
            <person name="Martin F."/>
            <person name="Albertini E."/>
            <person name="Donnini D."/>
            <person name="Bonito G."/>
        </authorList>
    </citation>
    <scope>NUCLEOTIDE SEQUENCE [LARGE SCALE GENOMIC DNA]</scope>
    <source>
        <strain evidence="8 9">Sb_GMNB300</strain>
    </source>
</reference>
<feature type="chain" id="PRO_5023802985" evidence="7">
    <location>
        <begin position="18"/>
        <end position="462"/>
    </location>
</feature>
<feature type="transmembrane region" description="Helical" evidence="6">
    <location>
        <begin position="233"/>
        <end position="252"/>
    </location>
</feature>
<evidence type="ECO:0000256" key="2">
    <source>
        <dbReference type="ARBA" id="ARBA00022692"/>
    </source>
</evidence>
<feature type="transmembrane region" description="Helical" evidence="6">
    <location>
        <begin position="401"/>
        <end position="425"/>
    </location>
</feature>
<dbReference type="Proteomes" id="UP000326924">
    <property type="component" value="Unassembled WGS sequence"/>
</dbReference>
<keyword evidence="7" id="KW-0732">Signal</keyword>
<evidence type="ECO:0000256" key="7">
    <source>
        <dbReference type="SAM" id="SignalP"/>
    </source>
</evidence>
<evidence type="ECO:0000256" key="3">
    <source>
        <dbReference type="ARBA" id="ARBA00022989"/>
    </source>
</evidence>
<keyword evidence="4 6" id="KW-0472">Membrane</keyword>
<comment type="caution">
    <text evidence="8">The sequence shown here is derived from an EMBL/GenBank/DDBJ whole genome shotgun (WGS) entry which is preliminary data.</text>
</comment>
<feature type="compositionally biased region" description="Polar residues" evidence="5">
    <location>
        <begin position="272"/>
        <end position="291"/>
    </location>
</feature>
<sequence>MFSASTLLLLFLAGVNAQSSASAKPSAATPTVTSLADCHLHGLVQYCMPMPSGTEIAVTTAASSAAASALPSSYADCHTHGGETFCVDRNGDDVLIPALSSDSAGSPDDHSAEEKEADTGKENCHFHAGVEHCTGGARSSATDLDRCSQVSRDYNIPLRIGSIFVVLATSSIAVFLPLVLRRFAKFKGTNLAFTIIKQFGTGVIIATGFVHLLTHADLMFKHECVGELMYEATTTSVAMAGLLLAFAVEYVGCRIIESRAAKLANAPVHPESQPSSISSTVKPEDNAQTATAPVHAHAEPGDDKLSVLVMELGIIFHSILIGITLVVAGNSGFAQLLIVIIFHQGFEGLALGTRIAGLSPHRELTLHKLCLATMFALITPLGMAIGIGARNSFNGNDRETLIALGTLDALSAGILVYVGAVEMLAGDWIWGELRTAAMVKTASAATAVVAGLVLMGLLAKWA</sequence>
<dbReference type="GO" id="GO:0005886">
    <property type="term" value="C:plasma membrane"/>
    <property type="evidence" value="ECO:0007669"/>
    <property type="project" value="TreeGrafter"/>
</dbReference>
<evidence type="ECO:0000256" key="1">
    <source>
        <dbReference type="ARBA" id="ARBA00004141"/>
    </source>
</evidence>
<keyword evidence="2 6" id="KW-0812">Transmembrane</keyword>
<evidence type="ECO:0000313" key="9">
    <source>
        <dbReference type="Proteomes" id="UP000326924"/>
    </source>
</evidence>
<feature type="transmembrane region" description="Helical" evidence="6">
    <location>
        <begin position="156"/>
        <end position="179"/>
    </location>
</feature>
<feature type="region of interest" description="Disordered" evidence="5">
    <location>
        <begin position="267"/>
        <end position="298"/>
    </location>
</feature>
<dbReference type="PANTHER" id="PTHR11040">
    <property type="entry name" value="ZINC/IRON TRANSPORTER"/>
    <property type="match status" value="1"/>
</dbReference>
<comment type="subcellular location">
    <subcellularLocation>
        <location evidence="1">Membrane</location>
        <topology evidence="1">Multi-pass membrane protein</topology>
    </subcellularLocation>
</comment>
<proteinExistence type="predicted"/>
<dbReference type="GO" id="GO:0005385">
    <property type="term" value="F:zinc ion transmembrane transporter activity"/>
    <property type="evidence" value="ECO:0007669"/>
    <property type="project" value="TreeGrafter"/>
</dbReference>
<feature type="transmembrane region" description="Helical" evidence="6">
    <location>
        <begin position="191"/>
        <end position="213"/>
    </location>
</feature>
<protein>
    <submittedName>
        <fullName evidence="8">ZIP zinc transporter-domain-containing protein</fullName>
    </submittedName>
</protein>
<dbReference type="EMBL" id="VXIS01000033">
    <property type="protein sequence ID" value="KAA8911648.1"/>
    <property type="molecule type" value="Genomic_DNA"/>
</dbReference>
<accession>A0A5J5F5Q6</accession>
<dbReference type="OrthoDB" id="448280at2759"/>
<keyword evidence="9" id="KW-1185">Reference proteome</keyword>
<evidence type="ECO:0000256" key="6">
    <source>
        <dbReference type="SAM" id="Phobius"/>
    </source>
</evidence>